<name>A0ACA9S0U3_9GLOM</name>
<evidence type="ECO:0000313" key="1">
    <source>
        <dbReference type="EMBL" id="CAG8821340.1"/>
    </source>
</evidence>
<feature type="non-terminal residue" evidence="1">
    <location>
        <position position="1"/>
    </location>
</feature>
<feature type="non-terminal residue" evidence="1">
    <location>
        <position position="79"/>
    </location>
</feature>
<accession>A0ACA9S0U3</accession>
<comment type="caution">
    <text evidence="1">The sequence shown here is derived from an EMBL/GenBank/DDBJ whole genome shotgun (WGS) entry which is preliminary data.</text>
</comment>
<sequence>KPSYATLAQWVKDSWEEVDFQLIVKAFKYYGISVKMNKTENDQVFDYKSLNENPTDKNDENFEVINSSDIEGKNYEEVK</sequence>
<dbReference type="EMBL" id="CAJVQC010084753">
    <property type="protein sequence ID" value="CAG8821340.1"/>
    <property type="molecule type" value="Genomic_DNA"/>
</dbReference>
<proteinExistence type="predicted"/>
<gene>
    <name evidence="1" type="ORF">RPERSI_LOCUS25565</name>
</gene>
<dbReference type="Proteomes" id="UP000789920">
    <property type="component" value="Unassembled WGS sequence"/>
</dbReference>
<evidence type="ECO:0000313" key="2">
    <source>
        <dbReference type="Proteomes" id="UP000789920"/>
    </source>
</evidence>
<protein>
    <submittedName>
        <fullName evidence="1">24139_t:CDS:1</fullName>
    </submittedName>
</protein>
<keyword evidence="2" id="KW-1185">Reference proteome</keyword>
<organism evidence="1 2">
    <name type="scientific">Racocetra persica</name>
    <dbReference type="NCBI Taxonomy" id="160502"/>
    <lineage>
        <taxon>Eukaryota</taxon>
        <taxon>Fungi</taxon>
        <taxon>Fungi incertae sedis</taxon>
        <taxon>Mucoromycota</taxon>
        <taxon>Glomeromycotina</taxon>
        <taxon>Glomeromycetes</taxon>
        <taxon>Diversisporales</taxon>
        <taxon>Gigasporaceae</taxon>
        <taxon>Racocetra</taxon>
    </lineage>
</organism>
<reference evidence="1" key="1">
    <citation type="submission" date="2021-06" db="EMBL/GenBank/DDBJ databases">
        <authorList>
            <person name="Kallberg Y."/>
            <person name="Tangrot J."/>
            <person name="Rosling A."/>
        </authorList>
    </citation>
    <scope>NUCLEOTIDE SEQUENCE</scope>
    <source>
        <strain evidence="1">MA461A</strain>
    </source>
</reference>